<dbReference type="GO" id="GO:0016787">
    <property type="term" value="F:hydrolase activity"/>
    <property type="evidence" value="ECO:0007669"/>
    <property type="project" value="InterPro"/>
</dbReference>
<dbReference type="Gene3D" id="3.20.20.140">
    <property type="entry name" value="Metal-dependent hydrolases"/>
    <property type="match status" value="1"/>
</dbReference>
<evidence type="ECO:0000313" key="2">
    <source>
        <dbReference type="EMBL" id="PFG56916.1"/>
    </source>
</evidence>
<protein>
    <recommendedName>
        <fullName evidence="1">Amidohydrolase-related domain-containing protein</fullName>
    </recommendedName>
</protein>
<dbReference type="EMBL" id="PDJK01000001">
    <property type="protein sequence ID" value="PFG56916.1"/>
    <property type="molecule type" value="Genomic_DNA"/>
</dbReference>
<comment type="caution">
    <text evidence="2">The sequence shown here is derived from an EMBL/GenBank/DDBJ whole genome shotgun (WGS) entry which is preliminary data.</text>
</comment>
<reference evidence="2 3" key="1">
    <citation type="submission" date="2017-10" db="EMBL/GenBank/DDBJ databases">
        <title>Sequencing the genomes of 1000 actinobacteria strains.</title>
        <authorList>
            <person name="Klenk H.-P."/>
        </authorList>
    </citation>
    <scope>NUCLEOTIDE SEQUENCE [LARGE SCALE GENOMIC DNA]</scope>
    <source>
        <strain evidence="2 3">DSM 46092</strain>
    </source>
</reference>
<dbReference type="PANTHER" id="PTHR42889:SF1">
    <property type="entry name" value="BLR3681 PROTEIN"/>
    <property type="match status" value="1"/>
</dbReference>
<sequence>MRDGMFVFDNVVHMYDNKPSNIGPRGEQVARNLHGFGVVLSNEQYPANDHFLDEELSVEEAGRILFEESQTDLAMAQTVPLFGWWKDGFSPAHRQYALKEAFPHRVLFCGGVDPLYQGVEGAMKEMTRQAEEWGAVSFKFYQAHDNSLSWRIDDRQIAYPLWEKALELGITNVQFHKGVPFGTERMEHMNPTDLQQAAIDFPELTFVIHHLGDPYIDESISIASRNQNVWLALSAWINIYPIMPREALKRLGKALMYVGPDRLLWGSEAFVWPNVQGYIDLFAELDMPQNLQEDYGFPRITRDAKRKIFGENYARLLGIDVGQTLKTIYGSDERQP</sequence>
<dbReference type="SUPFAM" id="SSF51556">
    <property type="entry name" value="Metallo-dependent hydrolases"/>
    <property type="match status" value="1"/>
</dbReference>
<gene>
    <name evidence="2" type="ORF">ATK36_0452</name>
</gene>
<proteinExistence type="predicted"/>
<name>A0A2A9G1U0_9PSEU</name>
<keyword evidence="3" id="KW-1185">Reference proteome</keyword>
<dbReference type="PANTHER" id="PTHR42889">
    <property type="entry name" value="BLR3681 PROTEIN"/>
    <property type="match status" value="1"/>
</dbReference>
<dbReference type="AlphaFoldDB" id="A0A2A9G1U0"/>
<dbReference type="Pfam" id="PF04909">
    <property type="entry name" value="Amidohydro_2"/>
    <property type="match status" value="1"/>
</dbReference>
<accession>A0A2A9G1U0</accession>
<feature type="domain" description="Amidohydrolase-related" evidence="1">
    <location>
        <begin position="92"/>
        <end position="319"/>
    </location>
</feature>
<dbReference type="InterPro" id="IPR032466">
    <property type="entry name" value="Metal_Hydrolase"/>
</dbReference>
<dbReference type="InterPro" id="IPR006680">
    <property type="entry name" value="Amidohydro-rel"/>
</dbReference>
<organism evidence="2 3">
    <name type="scientific">Amycolatopsis sulphurea</name>
    <dbReference type="NCBI Taxonomy" id="76022"/>
    <lineage>
        <taxon>Bacteria</taxon>
        <taxon>Bacillati</taxon>
        <taxon>Actinomycetota</taxon>
        <taxon>Actinomycetes</taxon>
        <taxon>Pseudonocardiales</taxon>
        <taxon>Pseudonocardiaceae</taxon>
        <taxon>Amycolatopsis</taxon>
    </lineage>
</organism>
<evidence type="ECO:0000313" key="3">
    <source>
        <dbReference type="Proteomes" id="UP000243542"/>
    </source>
</evidence>
<evidence type="ECO:0000259" key="1">
    <source>
        <dbReference type="Pfam" id="PF04909"/>
    </source>
</evidence>
<dbReference type="Proteomes" id="UP000243542">
    <property type="component" value="Unassembled WGS sequence"/>
</dbReference>